<evidence type="ECO:0000256" key="6">
    <source>
        <dbReference type="SAM" id="MobiDB-lite"/>
    </source>
</evidence>
<dbReference type="GO" id="GO:0071028">
    <property type="term" value="P:nuclear mRNA surveillance"/>
    <property type="evidence" value="ECO:0007669"/>
    <property type="project" value="TreeGrafter"/>
</dbReference>
<gene>
    <name evidence="9" type="primary">EXOSC5</name>
    <name evidence="9" type="ORF">AK812_SmicGene41660</name>
</gene>
<dbReference type="PANTHER" id="PTHR11953:SF1">
    <property type="entry name" value="EXOSOME COMPLEX COMPONENT RRP46"/>
    <property type="match status" value="1"/>
</dbReference>
<evidence type="ECO:0000256" key="1">
    <source>
        <dbReference type="ARBA" id="ARBA00004123"/>
    </source>
</evidence>
<dbReference type="Pfam" id="PF01138">
    <property type="entry name" value="RNase_PH"/>
    <property type="match status" value="1"/>
</dbReference>
<dbReference type="GO" id="GO:0071051">
    <property type="term" value="P:poly(A)-dependent snoRNA 3'-end processing"/>
    <property type="evidence" value="ECO:0007669"/>
    <property type="project" value="TreeGrafter"/>
</dbReference>
<evidence type="ECO:0000256" key="3">
    <source>
        <dbReference type="ARBA" id="ARBA00022552"/>
    </source>
</evidence>
<evidence type="ECO:0000256" key="5">
    <source>
        <dbReference type="ARBA" id="ARBA00023242"/>
    </source>
</evidence>
<evidence type="ECO:0000259" key="8">
    <source>
        <dbReference type="Pfam" id="PF03725"/>
    </source>
</evidence>
<dbReference type="GO" id="GO:0000177">
    <property type="term" value="C:cytoplasmic exosome (RNase complex)"/>
    <property type="evidence" value="ECO:0007669"/>
    <property type="project" value="TreeGrafter"/>
</dbReference>
<dbReference type="Gene3D" id="3.30.230.70">
    <property type="entry name" value="GHMP Kinase, N-terminal domain"/>
    <property type="match status" value="2"/>
</dbReference>
<proteinExistence type="inferred from homology"/>
<sequence>VFFDYFAIFNAGDLLELFIREHCLEATSKSSSLQRQPTTMAPRLDGRAPNQLRPPHVELRPLLRADGSARFKFGNSSVLAAVFGPREPRSRAREVFDRATLDVVVRPRTGIPGPAERQLEAYLARQLDHVIVHTDYPRTQISVVVQIACSDGATAAAAGNAAFLALLDAGCLRIMASACLSVLAHELDGINLEAICEMFQPLTTFEGGVSRMGNVTALADLFVCADPEDHGTMRFASFSNLVSYGASDEDGSYPVGLKGVDSTLAKWWRLQQCWKRVQDFEAARDKYGAELDKVFFANSDHVFGGSRPGFERAATMMSRIESDYFRKTLTTYYPLDWDLVLRSDWHGQLHWPGIVFPRDVLDPEHCCSQQDLQKKLAQLKEFDKNGTHVDGKVCSLRTKCRSILRTAEDDGGYKASCLSKDPLNKADLKNIDQPMRYHEPGTPPGKKSIQWWRLQQCWRLVQQYEQRFDFRYNFYFKTRTDCDMRGGCYPCRGAYEAATKKHGAKLDKVFFANSDRVFGGSRPGFERAATMMSRIESDYFRKTLTTYYPLDWDLVLRSEWRGQLHWPGIVFPRDVFDPRHCCDYKHIKDNLARLKEFDKNGTHVDGKVCNLKGVCSKGRNGTHEGLNSYWYDPGSMQFASETSFLLDMLRGVAMRATALSVSVAVRSGTTPILLLDPTEVEETSSDALITVAVDGSRGQMVSCISGGIPLDAPTWASCLEAATKSCKVLEAFIRMSLQKRLETFLKPS</sequence>
<dbReference type="PANTHER" id="PTHR11953">
    <property type="entry name" value="EXOSOME COMPLEX COMPONENT"/>
    <property type="match status" value="1"/>
</dbReference>
<dbReference type="GO" id="GO:0006364">
    <property type="term" value="P:rRNA processing"/>
    <property type="evidence" value="ECO:0007669"/>
    <property type="project" value="UniProtKB-KW"/>
</dbReference>
<keyword evidence="4" id="KW-0271">Exosome</keyword>
<keyword evidence="3" id="KW-0698">rRNA processing</keyword>
<reference evidence="9 10" key="1">
    <citation type="submission" date="2016-02" db="EMBL/GenBank/DDBJ databases">
        <title>Genome analysis of coral dinoflagellate symbionts highlights evolutionary adaptations to a symbiotic lifestyle.</title>
        <authorList>
            <person name="Aranda M."/>
            <person name="Li Y."/>
            <person name="Liew Y.J."/>
            <person name="Baumgarten S."/>
            <person name="Simakov O."/>
            <person name="Wilson M."/>
            <person name="Piel J."/>
            <person name="Ashoor H."/>
            <person name="Bougouffa S."/>
            <person name="Bajic V.B."/>
            <person name="Ryu T."/>
            <person name="Ravasi T."/>
            <person name="Bayer T."/>
            <person name="Micklem G."/>
            <person name="Kim H."/>
            <person name="Bhak J."/>
            <person name="Lajeunesse T.C."/>
            <person name="Voolstra C.R."/>
        </authorList>
    </citation>
    <scope>NUCLEOTIDE SEQUENCE [LARGE SCALE GENOMIC DNA]</scope>
    <source>
        <strain evidence="9 10">CCMP2467</strain>
    </source>
</reference>
<feature type="region of interest" description="Disordered" evidence="6">
    <location>
        <begin position="29"/>
        <end position="52"/>
    </location>
</feature>
<dbReference type="GO" id="GO:0000176">
    <property type="term" value="C:nuclear exosome (RNase complex)"/>
    <property type="evidence" value="ECO:0007669"/>
    <property type="project" value="TreeGrafter"/>
</dbReference>
<evidence type="ECO:0000259" key="7">
    <source>
        <dbReference type="Pfam" id="PF01138"/>
    </source>
</evidence>
<dbReference type="InterPro" id="IPR015847">
    <property type="entry name" value="ExoRNase_PH_dom2"/>
</dbReference>
<name>A0A1Q9C5J4_SYMMI</name>
<dbReference type="SUPFAM" id="SSF55666">
    <property type="entry name" value="Ribonuclease PH domain 2-like"/>
    <property type="match status" value="1"/>
</dbReference>
<evidence type="ECO:0000313" key="9">
    <source>
        <dbReference type="EMBL" id="OLP78192.1"/>
    </source>
</evidence>
<feature type="compositionally biased region" description="Polar residues" evidence="6">
    <location>
        <begin position="29"/>
        <end position="39"/>
    </location>
</feature>
<comment type="similarity">
    <text evidence="2">Belongs to the RNase PH family.</text>
</comment>
<feature type="domain" description="Exoribonuclease phosphorolytic" evidence="7">
    <location>
        <begin position="51"/>
        <end position="170"/>
    </location>
</feature>
<dbReference type="Pfam" id="PF03725">
    <property type="entry name" value="RNase_PH_C"/>
    <property type="match status" value="1"/>
</dbReference>
<evidence type="ECO:0000256" key="2">
    <source>
        <dbReference type="ARBA" id="ARBA00006678"/>
    </source>
</evidence>
<organism evidence="9 10">
    <name type="scientific">Symbiodinium microadriaticum</name>
    <name type="common">Dinoflagellate</name>
    <name type="synonym">Zooxanthella microadriatica</name>
    <dbReference type="NCBI Taxonomy" id="2951"/>
    <lineage>
        <taxon>Eukaryota</taxon>
        <taxon>Sar</taxon>
        <taxon>Alveolata</taxon>
        <taxon>Dinophyceae</taxon>
        <taxon>Suessiales</taxon>
        <taxon>Symbiodiniaceae</taxon>
        <taxon>Symbiodinium</taxon>
    </lineage>
</organism>
<evidence type="ECO:0000313" key="10">
    <source>
        <dbReference type="Proteomes" id="UP000186817"/>
    </source>
</evidence>
<accession>A0A1Q9C5J4</accession>
<dbReference type="GO" id="GO:0005730">
    <property type="term" value="C:nucleolus"/>
    <property type="evidence" value="ECO:0007669"/>
    <property type="project" value="TreeGrafter"/>
</dbReference>
<dbReference type="GO" id="GO:0034475">
    <property type="term" value="P:U4 snRNA 3'-end processing"/>
    <property type="evidence" value="ECO:0007669"/>
    <property type="project" value="TreeGrafter"/>
</dbReference>
<evidence type="ECO:0000256" key="4">
    <source>
        <dbReference type="ARBA" id="ARBA00022835"/>
    </source>
</evidence>
<dbReference type="SUPFAM" id="SSF54211">
    <property type="entry name" value="Ribosomal protein S5 domain 2-like"/>
    <property type="match status" value="1"/>
</dbReference>
<keyword evidence="5" id="KW-0539">Nucleus</keyword>
<dbReference type="InterPro" id="IPR001247">
    <property type="entry name" value="ExoRNase_PH_dom1"/>
</dbReference>
<feature type="domain" description="Exoribonuclease phosphorolytic" evidence="8">
    <location>
        <begin position="660"/>
        <end position="724"/>
    </location>
</feature>
<dbReference type="GO" id="GO:0016075">
    <property type="term" value="P:rRNA catabolic process"/>
    <property type="evidence" value="ECO:0007669"/>
    <property type="project" value="TreeGrafter"/>
</dbReference>
<comment type="subcellular location">
    <subcellularLocation>
        <location evidence="1">Nucleus</location>
    </subcellularLocation>
</comment>
<dbReference type="Proteomes" id="UP000186817">
    <property type="component" value="Unassembled WGS sequence"/>
</dbReference>
<dbReference type="InterPro" id="IPR027408">
    <property type="entry name" value="PNPase/RNase_PH_dom_sf"/>
</dbReference>
<keyword evidence="10" id="KW-1185">Reference proteome</keyword>
<protein>
    <submittedName>
        <fullName evidence="9">Exosome complex component RRP46</fullName>
    </submittedName>
</protein>
<dbReference type="InterPro" id="IPR050080">
    <property type="entry name" value="RNase_PH"/>
</dbReference>
<dbReference type="GO" id="GO:0003723">
    <property type="term" value="F:RNA binding"/>
    <property type="evidence" value="ECO:0007669"/>
    <property type="project" value="TreeGrafter"/>
</dbReference>
<dbReference type="InterPro" id="IPR036345">
    <property type="entry name" value="ExoRNase_PH_dom2_sf"/>
</dbReference>
<feature type="non-terminal residue" evidence="9">
    <location>
        <position position="1"/>
    </location>
</feature>
<dbReference type="AlphaFoldDB" id="A0A1Q9C5J4"/>
<dbReference type="InterPro" id="IPR020568">
    <property type="entry name" value="Ribosomal_Su5_D2-typ_SF"/>
</dbReference>
<dbReference type="OrthoDB" id="407308at2759"/>
<dbReference type="EMBL" id="LSRX01001648">
    <property type="protein sequence ID" value="OLP78192.1"/>
    <property type="molecule type" value="Genomic_DNA"/>
</dbReference>
<comment type="caution">
    <text evidence="9">The sequence shown here is derived from an EMBL/GenBank/DDBJ whole genome shotgun (WGS) entry which is preliminary data.</text>
</comment>